<dbReference type="EMBL" id="VSRR010025755">
    <property type="protein sequence ID" value="MPC67081.1"/>
    <property type="molecule type" value="Genomic_DNA"/>
</dbReference>
<dbReference type="AlphaFoldDB" id="A0A5B7H3C4"/>
<feature type="compositionally biased region" description="Polar residues" evidence="1">
    <location>
        <begin position="109"/>
        <end position="119"/>
    </location>
</feature>
<organism evidence="2 3">
    <name type="scientific">Portunus trituberculatus</name>
    <name type="common">Swimming crab</name>
    <name type="synonym">Neptunus trituberculatus</name>
    <dbReference type="NCBI Taxonomy" id="210409"/>
    <lineage>
        <taxon>Eukaryota</taxon>
        <taxon>Metazoa</taxon>
        <taxon>Ecdysozoa</taxon>
        <taxon>Arthropoda</taxon>
        <taxon>Crustacea</taxon>
        <taxon>Multicrustacea</taxon>
        <taxon>Malacostraca</taxon>
        <taxon>Eumalacostraca</taxon>
        <taxon>Eucarida</taxon>
        <taxon>Decapoda</taxon>
        <taxon>Pleocyemata</taxon>
        <taxon>Brachyura</taxon>
        <taxon>Eubrachyura</taxon>
        <taxon>Portunoidea</taxon>
        <taxon>Portunidae</taxon>
        <taxon>Portuninae</taxon>
        <taxon>Portunus</taxon>
    </lineage>
</organism>
<reference evidence="2 3" key="1">
    <citation type="submission" date="2019-05" db="EMBL/GenBank/DDBJ databases">
        <title>Another draft genome of Portunus trituberculatus and its Hox gene families provides insights of decapod evolution.</title>
        <authorList>
            <person name="Jeong J.-H."/>
            <person name="Song I."/>
            <person name="Kim S."/>
            <person name="Choi T."/>
            <person name="Kim D."/>
            <person name="Ryu S."/>
            <person name="Kim W."/>
        </authorList>
    </citation>
    <scope>NUCLEOTIDE SEQUENCE [LARGE SCALE GENOMIC DNA]</scope>
    <source>
        <tissue evidence="2">Muscle</tissue>
    </source>
</reference>
<accession>A0A5B7H3C4</accession>
<evidence type="ECO:0000313" key="2">
    <source>
        <dbReference type="EMBL" id="MPC67081.1"/>
    </source>
</evidence>
<feature type="region of interest" description="Disordered" evidence="1">
    <location>
        <begin position="85"/>
        <end position="125"/>
    </location>
</feature>
<dbReference type="Proteomes" id="UP000324222">
    <property type="component" value="Unassembled WGS sequence"/>
</dbReference>
<comment type="caution">
    <text evidence="2">The sequence shown here is derived from an EMBL/GenBank/DDBJ whole genome shotgun (WGS) entry which is preliminary data.</text>
</comment>
<evidence type="ECO:0000256" key="1">
    <source>
        <dbReference type="SAM" id="MobiDB-lite"/>
    </source>
</evidence>
<evidence type="ECO:0000313" key="3">
    <source>
        <dbReference type="Proteomes" id="UP000324222"/>
    </source>
</evidence>
<proteinExistence type="predicted"/>
<gene>
    <name evidence="2" type="ORF">E2C01_061245</name>
</gene>
<keyword evidence="3" id="KW-1185">Reference proteome</keyword>
<protein>
    <submittedName>
        <fullName evidence="2">Uncharacterized protein</fullName>
    </submittedName>
</protein>
<sequence>MEAAASSPCVSEAVPLTLRCAPGRQEGLARVTWIHMIHCTPTHPVTTDTSNTRTRSVAVRGSGAAPTDQRLAWCCTWHPALAAARRPPPPPVPVRGGAARRGGDRPSPESCTARPQQLTRPDAVLPDPCRTHDCLDRHAGRQWWRALAWQTFPAGQQAARCALPRRAAWSGRAVRGLPQESGNLDAFGLGRSSLKNTRSKCLCVGSVLTPLELRLRDMETLESPLAPRPGGPSHCAEPQCLCTRHAPLAPPTTCSRPPAARWRRPLPEQCLPPRGRRLG</sequence>
<name>A0A5B7H3C4_PORTR</name>